<evidence type="ECO:0000256" key="4">
    <source>
        <dbReference type="ARBA" id="ARBA00023002"/>
    </source>
</evidence>
<dbReference type="EMBL" id="JBJQOH010000007">
    <property type="protein sequence ID" value="KAL3678657.1"/>
    <property type="molecule type" value="Genomic_DNA"/>
</dbReference>
<organism evidence="10 11">
    <name type="scientific">Riccia sorocarpa</name>
    <dbReference type="NCBI Taxonomy" id="122646"/>
    <lineage>
        <taxon>Eukaryota</taxon>
        <taxon>Viridiplantae</taxon>
        <taxon>Streptophyta</taxon>
        <taxon>Embryophyta</taxon>
        <taxon>Marchantiophyta</taxon>
        <taxon>Marchantiopsida</taxon>
        <taxon>Marchantiidae</taxon>
        <taxon>Marchantiales</taxon>
        <taxon>Ricciaceae</taxon>
        <taxon>Riccia</taxon>
    </lineage>
</organism>
<dbReference type="AlphaFoldDB" id="A0ABD3GJG1"/>
<dbReference type="InterPro" id="IPR001128">
    <property type="entry name" value="Cyt_P450"/>
</dbReference>
<feature type="transmembrane region" description="Helical" evidence="9">
    <location>
        <begin position="16"/>
        <end position="35"/>
    </location>
</feature>
<comment type="cofactor">
    <cofactor evidence="7">
        <name>heme</name>
        <dbReference type="ChEBI" id="CHEBI:30413"/>
    </cofactor>
</comment>
<proteinExistence type="inferred from homology"/>
<dbReference type="CDD" id="cd11043">
    <property type="entry name" value="CYP90-like"/>
    <property type="match status" value="1"/>
</dbReference>
<name>A0ABD3GJG1_9MARC</name>
<feature type="binding site" description="axial binding residue" evidence="7">
    <location>
        <position position="446"/>
    </location>
    <ligand>
        <name>heme</name>
        <dbReference type="ChEBI" id="CHEBI:30413"/>
    </ligand>
    <ligandPart>
        <name>Fe</name>
        <dbReference type="ChEBI" id="CHEBI:18248"/>
    </ligandPart>
</feature>
<gene>
    <name evidence="10" type="ORF">R1sor_021613</name>
</gene>
<evidence type="ECO:0008006" key="12">
    <source>
        <dbReference type="Google" id="ProtNLM"/>
    </source>
</evidence>
<feature type="transmembrane region" description="Helical" evidence="9">
    <location>
        <begin position="300"/>
        <end position="323"/>
    </location>
</feature>
<evidence type="ECO:0000313" key="10">
    <source>
        <dbReference type="EMBL" id="KAL3678657.1"/>
    </source>
</evidence>
<evidence type="ECO:0000256" key="2">
    <source>
        <dbReference type="ARBA" id="ARBA00022617"/>
    </source>
</evidence>
<keyword evidence="4 8" id="KW-0560">Oxidoreductase</keyword>
<keyword evidence="9" id="KW-1133">Transmembrane helix</keyword>
<protein>
    <recommendedName>
        <fullName evidence="12">Cytochrome P450</fullName>
    </recommendedName>
</protein>
<keyword evidence="5 7" id="KW-0408">Iron</keyword>
<evidence type="ECO:0000256" key="9">
    <source>
        <dbReference type="SAM" id="Phobius"/>
    </source>
</evidence>
<dbReference type="Proteomes" id="UP001633002">
    <property type="component" value="Unassembled WGS sequence"/>
</dbReference>
<keyword evidence="9" id="KW-0472">Membrane</keyword>
<evidence type="ECO:0000313" key="11">
    <source>
        <dbReference type="Proteomes" id="UP001633002"/>
    </source>
</evidence>
<dbReference type="SUPFAM" id="SSF48264">
    <property type="entry name" value="Cytochrome P450"/>
    <property type="match status" value="1"/>
</dbReference>
<evidence type="ECO:0000256" key="5">
    <source>
        <dbReference type="ARBA" id="ARBA00023004"/>
    </source>
</evidence>
<dbReference type="PANTHER" id="PTHR24286">
    <property type="entry name" value="CYTOCHROME P450 26"/>
    <property type="match status" value="1"/>
</dbReference>
<dbReference type="Gene3D" id="1.10.630.10">
    <property type="entry name" value="Cytochrome P450"/>
    <property type="match status" value="1"/>
</dbReference>
<dbReference type="InterPro" id="IPR002401">
    <property type="entry name" value="Cyt_P450_E_grp-I"/>
</dbReference>
<accession>A0ABD3GJG1</accession>
<dbReference type="PRINTS" id="PR00463">
    <property type="entry name" value="EP450I"/>
</dbReference>
<dbReference type="InterPro" id="IPR017972">
    <property type="entry name" value="Cyt_P450_CS"/>
</dbReference>
<evidence type="ECO:0000256" key="1">
    <source>
        <dbReference type="ARBA" id="ARBA00010617"/>
    </source>
</evidence>
<evidence type="ECO:0000256" key="8">
    <source>
        <dbReference type="RuleBase" id="RU000461"/>
    </source>
</evidence>
<evidence type="ECO:0000256" key="6">
    <source>
        <dbReference type="ARBA" id="ARBA00023033"/>
    </source>
</evidence>
<dbReference type="PRINTS" id="PR00385">
    <property type="entry name" value="P450"/>
</dbReference>
<evidence type="ECO:0000256" key="3">
    <source>
        <dbReference type="ARBA" id="ARBA00022723"/>
    </source>
</evidence>
<dbReference type="PANTHER" id="PTHR24286:SF384">
    <property type="entry name" value="P450, PUTATIVE (EUROFUNG)-RELATED"/>
    <property type="match status" value="1"/>
</dbReference>
<sequence>MATMWNGISFPFTEQSYMTLIIILAATVLWLLWSVSSHFRSRNQSDLRLPPGSFGFPFIGQTVEYVLALRTAEGIRQWVQTKIDKHGPLFKWRFTGYPVVMMDQPEGTKFIFQNEGTSNHIFWPPHISTLVGPDCVMGLSGERHKRARRLLARFFDHSAMSRYLHAVNRNAIRHFNDHWQGKEELVVLDMTNKFTFSTICNLLLTVGEGPMMDKFLEECDHWAKSASTMPINLPGFQYHRGLKARNTILEMLDGLLQQRRKEIAEDCVSEASKVDILHSLLTMPEEEGNLLSDSFIKDNLLFLFISGFDTSSGTLAMTIYFIAKYPHVYKEVLQEHKLILEEKRRSGKDENVLTMEDISTMKYTWRVVKETLRLHPVVIGSFRKTAIDLEYKGYNIPKGWLLNWNTQDSHYNPKYFKDPLTFDPSRWERAPIPFTYLPFGGGPHICLGNEFAQMEILVFIHHLVRNYSWSLVNPNYNGPIIRDPLARTPDRVLVKVKQMTAF</sequence>
<keyword evidence="3 7" id="KW-0479">Metal-binding</keyword>
<dbReference type="Pfam" id="PF00067">
    <property type="entry name" value="p450"/>
    <property type="match status" value="1"/>
</dbReference>
<keyword evidence="6 8" id="KW-0503">Monooxygenase</keyword>
<dbReference type="GO" id="GO:0004497">
    <property type="term" value="F:monooxygenase activity"/>
    <property type="evidence" value="ECO:0007669"/>
    <property type="project" value="UniProtKB-KW"/>
</dbReference>
<keyword evidence="2 7" id="KW-0349">Heme</keyword>
<keyword evidence="9" id="KW-0812">Transmembrane</keyword>
<reference evidence="10 11" key="1">
    <citation type="submission" date="2024-09" db="EMBL/GenBank/DDBJ databases">
        <title>Chromosome-scale assembly of Riccia sorocarpa.</title>
        <authorList>
            <person name="Paukszto L."/>
        </authorList>
    </citation>
    <scope>NUCLEOTIDE SEQUENCE [LARGE SCALE GENOMIC DNA]</scope>
    <source>
        <strain evidence="10">LP-2024</strain>
        <tissue evidence="10">Aerial parts of the thallus</tissue>
    </source>
</reference>
<comment type="caution">
    <text evidence="10">The sequence shown here is derived from an EMBL/GenBank/DDBJ whole genome shotgun (WGS) entry which is preliminary data.</text>
</comment>
<dbReference type="InterPro" id="IPR036396">
    <property type="entry name" value="Cyt_P450_sf"/>
</dbReference>
<evidence type="ECO:0000256" key="7">
    <source>
        <dbReference type="PIRSR" id="PIRSR602401-1"/>
    </source>
</evidence>
<comment type="similarity">
    <text evidence="1 8">Belongs to the cytochrome P450 family.</text>
</comment>
<dbReference type="PROSITE" id="PS00086">
    <property type="entry name" value="CYTOCHROME_P450"/>
    <property type="match status" value="1"/>
</dbReference>
<dbReference type="GO" id="GO:0046872">
    <property type="term" value="F:metal ion binding"/>
    <property type="evidence" value="ECO:0007669"/>
    <property type="project" value="UniProtKB-KW"/>
</dbReference>
<keyword evidence="11" id="KW-1185">Reference proteome</keyword>